<protein>
    <submittedName>
        <fullName evidence="2">Uncharacterized protein</fullName>
    </submittedName>
</protein>
<sequence length="460" mass="53908">MLFTEDLDLSVLEPSGLIQQLRGSEEERDKALKRVLRTAASSFREYQDLEREGIFRTVSEIAIFTTKTSVSYLLCESTKCVNNAVKKACEVKDDEIFKLNQMIQTLQQRVDNAQNEIFGKAANSESERAQQEEELGRLRRQDYEKGLRIDELQVQLANLQQGMGDANAMELYSQIDDLKHQLESKKAEIEDHLQRDEEKELELETEKAENINLRLKNESLTKDYDRMKQEKNENEEEMRKMRQDIDEKEDIHIDDMNELKKANAQLEDEIHVLRNQLDEREDIGGENFKNLYEKTKKELDIQGEEVKAMIAKHQDELSRKDDEIDELKDKCELLQLDNDDLKKKLDRQAALVGTGKLSRYGQGGSLSVEQNSSDEYERMRQMLNDTENELKELKASNIKSKKEDKDINKRLEQLERENAELLEKIRQLEAEIDKNLSTIDTLEQEYREEKAKVDVRIYKY</sequence>
<gene>
    <name evidence="2" type="ORF">EZS28_022694</name>
</gene>
<name>A0A5J4VHE3_9EUKA</name>
<dbReference type="EMBL" id="SNRW01007133">
    <property type="protein sequence ID" value="KAA6381779.1"/>
    <property type="molecule type" value="Genomic_DNA"/>
</dbReference>
<keyword evidence="1" id="KW-0175">Coiled coil</keyword>
<evidence type="ECO:0000313" key="3">
    <source>
        <dbReference type="Proteomes" id="UP000324800"/>
    </source>
</evidence>
<feature type="coiled-coil region" evidence="1">
    <location>
        <begin position="310"/>
        <end position="452"/>
    </location>
</feature>
<feature type="coiled-coil region" evidence="1">
    <location>
        <begin position="96"/>
        <end position="283"/>
    </location>
</feature>
<accession>A0A5J4VHE3</accession>
<reference evidence="2 3" key="1">
    <citation type="submission" date="2019-03" db="EMBL/GenBank/DDBJ databases">
        <title>Single cell metagenomics reveals metabolic interactions within the superorganism composed of flagellate Streblomastix strix and complex community of Bacteroidetes bacteria on its surface.</title>
        <authorList>
            <person name="Treitli S.C."/>
            <person name="Kolisko M."/>
            <person name="Husnik F."/>
            <person name="Keeling P."/>
            <person name="Hampl V."/>
        </authorList>
    </citation>
    <scope>NUCLEOTIDE SEQUENCE [LARGE SCALE GENOMIC DNA]</scope>
    <source>
        <strain evidence="2">ST1C</strain>
    </source>
</reference>
<comment type="caution">
    <text evidence="2">The sequence shown here is derived from an EMBL/GenBank/DDBJ whole genome shotgun (WGS) entry which is preliminary data.</text>
</comment>
<dbReference type="Proteomes" id="UP000324800">
    <property type="component" value="Unassembled WGS sequence"/>
</dbReference>
<evidence type="ECO:0000256" key="1">
    <source>
        <dbReference type="SAM" id="Coils"/>
    </source>
</evidence>
<proteinExistence type="predicted"/>
<organism evidence="2 3">
    <name type="scientific">Streblomastix strix</name>
    <dbReference type="NCBI Taxonomy" id="222440"/>
    <lineage>
        <taxon>Eukaryota</taxon>
        <taxon>Metamonada</taxon>
        <taxon>Preaxostyla</taxon>
        <taxon>Oxymonadida</taxon>
        <taxon>Streblomastigidae</taxon>
        <taxon>Streblomastix</taxon>
    </lineage>
</organism>
<evidence type="ECO:0000313" key="2">
    <source>
        <dbReference type="EMBL" id="KAA6381779.1"/>
    </source>
</evidence>
<dbReference type="AlphaFoldDB" id="A0A5J4VHE3"/>